<keyword evidence="8" id="KW-1185">Reference proteome</keyword>
<comment type="similarity">
    <text evidence="1 5">Belongs to the AB hydrolase superfamily. Lipase family.</text>
</comment>
<evidence type="ECO:0000256" key="4">
    <source>
        <dbReference type="ARBA" id="ARBA00023098"/>
    </source>
</evidence>
<dbReference type="EMBL" id="AWUE01020841">
    <property type="protein sequence ID" value="OMO65337.1"/>
    <property type="molecule type" value="Genomic_DNA"/>
</dbReference>
<dbReference type="FunFam" id="3.40.50.1820:FF:000065">
    <property type="entry name" value="Phospholipase A1-II 3"/>
    <property type="match status" value="1"/>
</dbReference>
<dbReference type="PANTHER" id="PTHR31828">
    <property type="entry name" value="PHOSPHOLIPASE A1-IIGAMMA"/>
    <property type="match status" value="1"/>
</dbReference>
<dbReference type="InterPro" id="IPR002921">
    <property type="entry name" value="Fungal_lipase-type"/>
</dbReference>
<dbReference type="GO" id="GO:0005737">
    <property type="term" value="C:cytoplasm"/>
    <property type="evidence" value="ECO:0007669"/>
    <property type="project" value="UniProtKB-ARBA"/>
</dbReference>
<accession>A0A1R3H4S4</accession>
<organism evidence="7 8">
    <name type="scientific">Corchorus olitorius</name>
    <dbReference type="NCBI Taxonomy" id="93759"/>
    <lineage>
        <taxon>Eukaryota</taxon>
        <taxon>Viridiplantae</taxon>
        <taxon>Streptophyta</taxon>
        <taxon>Embryophyta</taxon>
        <taxon>Tracheophyta</taxon>
        <taxon>Spermatophyta</taxon>
        <taxon>Magnoliopsida</taxon>
        <taxon>eudicotyledons</taxon>
        <taxon>Gunneridae</taxon>
        <taxon>Pentapetalae</taxon>
        <taxon>rosids</taxon>
        <taxon>malvids</taxon>
        <taxon>Malvales</taxon>
        <taxon>Malvaceae</taxon>
        <taxon>Grewioideae</taxon>
        <taxon>Apeibeae</taxon>
        <taxon>Corchorus</taxon>
    </lineage>
</organism>
<dbReference type="Proteomes" id="UP000187203">
    <property type="component" value="Unassembled WGS sequence"/>
</dbReference>
<dbReference type="InterPro" id="IPR029058">
    <property type="entry name" value="AB_hydrolase_fold"/>
</dbReference>
<comment type="caution">
    <text evidence="7">The sequence shown here is derived from an EMBL/GenBank/DDBJ whole genome shotgun (WGS) entry which is preliminary data.</text>
</comment>
<feature type="domain" description="Fungal lipase-type" evidence="6">
    <location>
        <begin position="119"/>
        <end position="277"/>
    </location>
</feature>
<dbReference type="SUPFAM" id="SSF53474">
    <property type="entry name" value="alpha/beta-Hydrolases"/>
    <property type="match status" value="1"/>
</dbReference>
<evidence type="ECO:0000259" key="6">
    <source>
        <dbReference type="Pfam" id="PF01764"/>
    </source>
</evidence>
<dbReference type="PANTHER" id="PTHR31828:SF20">
    <property type="entry name" value="PHOSPHOLIPASE A1"/>
    <property type="match status" value="1"/>
</dbReference>
<dbReference type="GO" id="GO:0016042">
    <property type="term" value="P:lipid catabolic process"/>
    <property type="evidence" value="ECO:0007669"/>
    <property type="project" value="UniProtKB-UniRule"/>
</dbReference>
<dbReference type="CDD" id="cd00519">
    <property type="entry name" value="Lipase_3"/>
    <property type="match status" value="1"/>
</dbReference>
<proteinExistence type="inferred from homology"/>
<keyword evidence="3 5" id="KW-0442">Lipid degradation</keyword>
<dbReference type="GO" id="GO:0008970">
    <property type="term" value="F:phospholipase A1 activity"/>
    <property type="evidence" value="ECO:0007669"/>
    <property type="project" value="UniProtKB-UniRule"/>
</dbReference>
<keyword evidence="4 5" id="KW-0443">Lipid metabolism</keyword>
<evidence type="ECO:0000256" key="2">
    <source>
        <dbReference type="ARBA" id="ARBA00022801"/>
    </source>
</evidence>
<evidence type="ECO:0000256" key="1">
    <source>
        <dbReference type="ARBA" id="ARBA00010701"/>
    </source>
</evidence>
<evidence type="ECO:0000256" key="5">
    <source>
        <dbReference type="RuleBase" id="RU367093"/>
    </source>
</evidence>
<dbReference type="EC" id="3.1.1.-" evidence="5"/>
<dbReference type="AlphaFoldDB" id="A0A1R3H4S4"/>
<dbReference type="InterPro" id="IPR033556">
    <property type="entry name" value="PLA"/>
</dbReference>
<sequence>MANSIATRWRDLSGENSWKDLLSPVDSDLRRYIIHYGERAGAAGDLFNDTLASRGYRFCLCPPDELFSRAGLENGNPFKYQVTNYFYGAADSDQANWFGYVAVATDEGKTALGRRDILVSWRGTGTIPEWIDDARFFLTSAKELLGTDINAQVHSGFLAIYTGTIPTSPYSRTSAADQVLKAVQKLVDMYQNEELSITVVGHSLGAALATLNATDIVAKGCNKPTGNPNKEFMVTAFVYASPRVGDQGFKEAIEGLSNLHILRLTNFSDVFPMLPPTAVGYTDVGVNLGINSTKSPYLKPLINAHNLEVHLHGVAGVQENGEFKLEIDRDISLINKKIDGLQDKYKIPPQWWNHEMFKNMVQKDDGRWEFVDSAYVPDPPLDYIE</sequence>
<dbReference type="Gene3D" id="3.40.50.1820">
    <property type="entry name" value="alpha/beta hydrolase"/>
    <property type="match status" value="1"/>
</dbReference>
<evidence type="ECO:0000256" key="3">
    <source>
        <dbReference type="ARBA" id="ARBA00022963"/>
    </source>
</evidence>
<protein>
    <recommendedName>
        <fullName evidence="5">Phospholipase A1</fullName>
        <ecNumber evidence="5">3.1.1.-</ecNumber>
    </recommendedName>
</protein>
<gene>
    <name evidence="7" type="ORF">COLO4_31328</name>
</gene>
<evidence type="ECO:0000313" key="7">
    <source>
        <dbReference type="EMBL" id="OMO65337.1"/>
    </source>
</evidence>
<dbReference type="Pfam" id="PF01764">
    <property type="entry name" value="Lipase_3"/>
    <property type="match status" value="1"/>
</dbReference>
<reference evidence="8" key="1">
    <citation type="submission" date="2013-09" db="EMBL/GenBank/DDBJ databases">
        <title>Corchorus olitorius genome sequencing.</title>
        <authorList>
            <person name="Alam M."/>
            <person name="Haque M.S."/>
            <person name="Islam M.S."/>
            <person name="Emdad E.M."/>
            <person name="Islam M.M."/>
            <person name="Ahmed B."/>
            <person name="Halim A."/>
            <person name="Hossen Q.M.M."/>
            <person name="Hossain M.Z."/>
            <person name="Ahmed R."/>
            <person name="Khan M.M."/>
            <person name="Islam R."/>
            <person name="Rashid M.M."/>
            <person name="Khan S.A."/>
            <person name="Rahman M.S."/>
            <person name="Alam M."/>
            <person name="Yahiya A.S."/>
            <person name="Khan M.S."/>
            <person name="Azam M.S."/>
            <person name="Haque T."/>
            <person name="Lashkar M.Z.H."/>
            <person name="Akhand A.I."/>
            <person name="Morshed G."/>
            <person name="Roy S."/>
            <person name="Uddin K.S."/>
            <person name="Rabeya T."/>
            <person name="Hossain A.S."/>
            <person name="Chowdhury A."/>
            <person name="Snigdha A.R."/>
            <person name="Mortoza M.S."/>
            <person name="Matin S.A."/>
            <person name="Hoque S.M.E."/>
            <person name="Islam M.K."/>
            <person name="Roy D.K."/>
            <person name="Haider R."/>
            <person name="Moosa M.M."/>
            <person name="Elias S.M."/>
            <person name="Hasan A.M."/>
            <person name="Jahan S."/>
            <person name="Shafiuddin M."/>
            <person name="Mahmood N."/>
            <person name="Shommy N.S."/>
        </authorList>
    </citation>
    <scope>NUCLEOTIDE SEQUENCE [LARGE SCALE GENOMIC DNA]</scope>
    <source>
        <strain evidence="8">cv. O-4</strain>
    </source>
</reference>
<dbReference type="OrthoDB" id="438440at2759"/>
<evidence type="ECO:0000313" key="8">
    <source>
        <dbReference type="Proteomes" id="UP000187203"/>
    </source>
</evidence>
<keyword evidence="2 5" id="KW-0378">Hydrolase</keyword>
<dbReference type="STRING" id="93759.A0A1R3H4S4"/>
<comment type="function">
    <text evidence="5">Acylhydrolase that catalyzes the hydrolysis of phospholipids at the sn-1 position.</text>
</comment>
<name>A0A1R3H4S4_9ROSI</name>